<feature type="transmembrane region" description="Helical" evidence="3">
    <location>
        <begin position="686"/>
        <end position="707"/>
    </location>
</feature>
<dbReference type="CDD" id="cd00185">
    <property type="entry name" value="TNFRSF"/>
    <property type="match status" value="1"/>
</dbReference>
<keyword evidence="6" id="KW-1185">Reference proteome</keyword>
<feature type="compositionally biased region" description="Low complexity" evidence="2">
    <location>
        <begin position="1046"/>
        <end position="1061"/>
    </location>
</feature>
<feature type="transmembrane region" description="Helical" evidence="3">
    <location>
        <begin position="655"/>
        <end position="674"/>
    </location>
</feature>
<dbReference type="InterPro" id="IPR002048">
    <property type="entry name" value="EF_hand_dom"/>
</dbReference>
<keyword evidence="1" id="KW-0106">Calcium</keyword>
<dbReference type="Pfam" id="PF07699">
    <property type="entry name" value="Ephrin_rec_like"/>
    <property type="match status" value="1"/>
</dbReference>
<dbReference type="SUPFAM" id="SSF57184">
    <property type="entry name" value="Growth factor receptor domain"/>
    <property type="match status" value="1"/>
</dbReference>
<dbReference type="PROSITE" id="PS50222">
    <property type="entry name" value="EF_HAND_2"/>
    <property type="match status" value="1"/>
</dbReference>
<evidence type="ECO:0000313" key="6">
    <source>
        <dbReference type="Proteomes" id="UP001189429"/>
    </source>
</evidence>
<feature type="compositionally biased region" description="Basic and acidic residues" evidence="2">
    <location>
        <begin position="1171"/>
        <end position="1184"/>
    </location>
</feature>
<name>A0ABN9XYX1_9DINO</name>
<keyword evidence="3" id="KW-0472">Membrane</keyword>
<dbReference type="InterPro" id="IPR011641">
    <property type="entry name" value="Tyr-kin_ephrin_A/B_rcpt-like"/>
</dbReference>
<dbReference type="PANTHER" id="PTHR46967">
    <property type="entry name" value="INSULIN-LIKE GROWTH FACTOR BINDING PROTEIN,N-TERMINAL"/>
    <property type="match status" value="1"/>
</dbReference>
<dbReference type="InterPro" id="IPR009030">
    <property type="entry name" value="Growth_fac_rcpt_cys_sf"/>
</dbReference>
<feature type="transmembrane region" description="Helical" evidence="3">
    <location>
        <begin position="731"/>
        <end position="758"/>
    </location>
</feature>
<feature type="region of interest" description="Disordered" evidence="2">
    <location>
        <begin position="1171"/>
        <end position="1269"/>
    </location>
</feature>
<dbReference type="CDD" id="cd00051">
    <property type="entry name" value="EFh"/>
    <property type="match status" value="1"/>
</dbReference>
<dbReference type="Gene3D" id="1.10.238.10">
    <property type="entry name" value="EF-hand"/>
    <property type="match status" value="1"/>
</dbReference>
<protein>
    <recommendedName>
        <fullName evidence="4">EF-hand domain-containing protein</fullName>
    </recommendedName>
</protein>
<feature type="compositionally biased region" description="Basic and acidic residues" evidence="2">
    <location>
        <begin position="1259"/>
        <end position="1269"/>
    </location>
</feature>
<feature type="transmembrane region" description="Helical" evidence="3">
    <location>
        <begin position="845"/>
        <end position="862"/>
    </location>
</feature>
<comment type="caution">
    <text evidence="5">The sequence shown here is derived from an EMBL/GenBank/DDBJ whole genome shotgun (WGS) entry which is preliminary data.</text>
</comment>
<evidence type="ECO:0000259" key="4">
    <source>
        <dbReference type="PROSITE" id="PS50222"/>
    </source>
</evidence>
<dbReference type="Proteomes" id="UP001189429">
    <property type="component" value="Unassembled WGS sequence"/>
</dbReference>
<feature type="region of interest" description="Disordered" evidence="2">
    <location>
        <begin position="1033"/>
        <end position="1068"/>
    </location>
</feature>
<feature type="compositionally biased region" description="Low complexity" evidence="2">
    <location>
        <begin position="1212"/>
        <end position="1241"/>
    </location>
</feature>
<keyword evidence="3" id="KW-0812">Transmembrane</keyword>
<feature type="transmembrane region" description="Helical" evidence="3">
    <location>
        <begin position="877"/>
        <end position="895"/>
    </location>
</feature>
<dbReference type="InterPro" id="IPR018247">
    <property type="entry name" value="EF_Hand_1_Ca_BS"/>
</dbReference>
<feature type="domain" description="EF-hand" evidence="4">
    <location>
        <begin position="1128"/>
        <end position="1163"/>
    </location>
</feature>
<dbReference type="PANTHER" id="PTHR46967:SF1">
    <property type="entry name" value="KERATIN-ASSOCIATED PROTEIN 16-1-LIKE"/>
    <property type="match status" value="1"/>
</dbReference>
<dbReference type="SUPFAM" id="SSF47473">
    <property type="entry name" value="EF-hand"/>
    <property type="match status" value="1"/>
</dbReference>
<accession>A0ABN9XYX1</accession>
<evidence type="ECO:0000256" key="2">
    <source>
        <dbReference type="SAM" id="MobiDB-lite"/>
    </source>
</evidence>
<dbReference type="EMBL" id="CAUYUJ010021548">
    <property type="protein sequence ID" value="CAK0905356.1"/>
    <property type="molecule type" value="Genomic_DNA"/>
</dbReference>
<evidence type="ECO:0000313" key="5">
    <source>
        <dbReference type="EMBL" id="CAK0905356.1"/>
    </source>
</evidence>
<gene>
    <name evidence="5" type="ORF">PCOR1329_LOCUS81091</name>
</gene>
<proteinExistence type="predicted"/>
<evidence type="ECO:0000256" key="3">
    <source>
        <dbReference type="SAM" id="Phobius"/>
    </source>
</evidence>
<dbReference type="Gene3D" id="2.10.50.10">
    <property type="entry name" value="Tumor Necrosis Factor Receptor, subunit A, domain 2"/>
    <property type="match status" value="2"/>
</dbReference>
<dbReference type="SMART" id="SM01411">
    <property type="entry name" value="Ephrin_rec_like"/>
    <property type="match status" value="2"/>
</dbReference>
<organism evidence="5 6">
    <name type="scientific">Prorocentrum cordatum</name>
    <dbReference type="NCBI Taxonomy" id="2364126"/>
    <lineage>
        <taxon>Eukaryota</taxon>
        <taxon>Sar</taxon>
        <taxon>Alveolata</taxon>
        <taxon>Dinophyceae</taxon>
        <taxon>Prorocentrales</taxon>
        <taxon>Prorocentraceae</taxon>
        <taxon>Prorocentrum</taxon>
    </lineage>
</organism>
<dbReference type="PROSITE" id="PS00018">
    <property type="entry name" value="EF_HAND_1"/>
    <property type="match status" value="1"/>
</dbReference>
<keyword evidence="3" id="KW-1133">Transmembrane helix</keyword>
<dbReference type="InterPro" id="IPR011992">
    <property type="entry name" value="EF-hand-dom_pair"/>
</dbReference>
<evidence type="ECO:0000256" key="1">
    <source>
        <dbReference type="ARBA" id="ARBA00022837"/>
    </source>
</evidence>
<reference evidence="5" key="1">
    <citation type="submission" date="2023-10" db="EMBL/GenBank/DDBJ databases">
        <authorList>
            <person name="Chen Y."/>
            <person name="Shah S."/>
            <person name="Dougan E. K."/>
            <person name="Thang M."/>
            <person name="Chan C."/>
        </authorList>
    </citation>
    <scope>NUCLEOTIDE SEQUENCE [LARGE SCALE GENOMIC DNA]</scope>
</reference>
<sequence>MRPQNGQLCNGTSDSACELPVTGTCSTCLGGCSVGGACACGVDEPSCLNSNGTWCSALAACDVCEEKGTDPTVVPAGSNFTCLQLRQALEASWVPLVCDQARALWESYCCTDQVSPLSMIIDQIDFDDIITNASRRATFESVMASEVLTAAAGGRRLESSLSNGSYDKGRRLATNLWVDGFTYCPALNRVVMLLGAPLDENISDEVQGLNSSIGDGSISNGSWSMESNLRSSLNNLTTGGTSADFSMERMCDKYTSMMTTCNDSVASDDFVRDLRNQYDAGFLQACAQCGSQEFHDPGCVGDMSYPWPNPAPGCYKPYVACFMRVCEPGTFSPRVGMISLDGCDLCPPGRFTNASGQSACAECEPGSFQSEFGKTACEVCGLGTFSGIFGAAACDACYANSYTPEAGATSCLDCPGAPSGASKGVSFVAPPNTSNDLSTCVCPVGSFYDKSVGGCIKCDGDGHEFLLCPGGHPHGWHEWDLSVSVQQGYMTLPDEPYSVYTCSGNKMKRCAGKRLVRSADICATNFDLEKARCSRCRTGTVLVGDVCEECEDGGEPITWLKAAASFIFQLVMVFYMYKRFNIPNPSGAITFGALINFLQQLQTLSKLDLDWPSTLQNFWQTINLFTLPGIRGFFSFNIECYVGNGFLVDLVQEGVSPLLIFVDFLLLQSIYKMFRSSMQFHFVHNIVGLVFTKMFISLTSLSMSLFYKITMPNGLEMVRAYPELEFSSDDWWTAAPINLVTTILYGVTTISYVAWVVWTAPRRAATTANFGAKYRFCFGSLRPDCWWWVLMNLIFGFSLNLLQVVLPGKNVQEQVYTTLFALIMFTSFQFYIQPLKFTANNRVDLTFKISLIVFLVLATSFVKRDKVGSGVQESKDMYATIIVALFVGAFAFAFLKFTKWALSHCNPDGMVHGQMAHTVWRLRDVSTAMLMMPEKDLFRKAGGLLDNDVQVLQNATNTMINVLFGQQASNHKRQQRLIVGGGGFRVWNHNEQVVQMIKDTESGKLHDAVAQSCRFRLRLLKLARAATMNPLDERNSSDEYVARPQTSGGSSSNIATGSSSTNVSRVKSTKDKLREKAACCSCFVDSGIRRLVNHAHGVADMLELSYSQAITRKEFGDVIKTKFKDLDMPEEDLDLIFCAMDTDGGGTITMRELTMFMMALAPEDLVTAHMRSDAETEALARERDEEVDESDRELARLTRQWTGGQVGRPRSRSSGRTPSSTGSSSSSPRGLRPASASSRSLDGQAARASSRGNAIPRGGELRTREEAAV</sequence>
<feature type="transmembrane region" description="Helical" evidence="3">
    <location>
        <begin position="785"/>
        <end position="803"/>
    </location>
</feature>
<feature type="transmembrane region" description="Helical" evidence="3">
    <location>
        <begin position="815"/>
        <end position="833"/>
    </location>
</feature>